<dbReference type="AlphaFoldDB" id="J0WNN7"/>
<accession>J0WNN7</accession>
<sequence length="88" mass="9651">MPFSLEPLPVDEVLEVRRSKVATLDAQTLHTSSQRNVTLNPFTSDTLMQVDVFQLGKSSTSAQALHPRTEPGCPTGEALLQRLSCSLR</sequence>
<gene>
    <name evidence="1" type="ORF">AURDEDRAFT_176955</name>
</gene>
<dbReference type="KEGG" id="adl:AURDEDRAFT_176955"/>
<dbReference type="InParanoid" id="J0WNN7"/>
<dbReference type="EMBL" id="JH688031">
    <property type="protein sequence ID" value="EJD33977.1"/>
    <property type="molecule type" value="Genomic_DNA"/>
</dbReference>
<evidence type="ECO:0000313" key="1">
    <source>
        <dbReference type="EMBL" id="EJD33977.1"/>
    </source>
</evidence>
<organism evidence="1 2">
    <name type="scientific">Auricularia subglabra (strain TFB-10046 / SS5)</name>
    <name type="common">White-rot fungus</name>
    <name type="synonym">Auricularia delicata (strain TFB10046)</name>
    <dbReference type="NCBI Taxonomy" id="717982"/>
    <lineage>
        <taxon>Eukaryota</taxon>
        <taxon>Fungi</taxon>
        <taxon>Dikarya</taxon>
        <taxon>Basidiomycota</taxon>
        <taxon>Agaricomycotina</taxon>
        <taxon>Agaricomycetes</taxon>
        <taxon>Auriculariales</taxon>
        <taxon>Auriculariaceae</taxon>
        <taxon>Auricularia</taxon>
    </lineage>
</organism>
<name>J0WNN7_AURST</name>
<evidence type="ECO:0000313" key="2">
    <source>
        <dbReference type="Proteomes" id="UP000006514"/>
    </source>
</evidence>
<dbReference type="Proteomes" id="UP000006514">
    <property type="component" value="Unassembled WGS sequence"/>
</dbReference>
<proteinExistence type="predicted"/>
<protein>
    <submittedName>
        <fullName evidence="1">Uncharacterized protein</fullName>
    </submittedName>
</protein>
<keyword evidence="2" id="KW-1185">Reference proteome</keyword>
<reference evidence="2" key="1">
    <citation type="journal article" date="2012" name="Science">
        <title>The Paleozoic origin of enzymatic lignin decomposition reconstructed from 31 fungal genomes.</title>
        <authorList>
            <person name="Floudas D."/>
            <person name="Binder M."/>
            <person name="Riley R."/>
            <person name="Barry K."/>
            <person name="Blanchette R.A."/>
            <person name="Henrissat B."/>
            <person name="Martinez A.T."/>
            <person name="Otillar R."/>
            <person name="Spatafora J.W."/>
            <person name="Yadav J.S."/>
            <person name="Aerts A."/>
            <person name="Benoit I."/>
            <person name="Boyd A."/>
            <person name="Carlson A."/>
            <person name="Copeland A."/>
            <person name="Coutinho P.M."/>
            <person name="de Vries R.P."/>
            <person name="Ferreira P."/>
            <person name="Findley K."/>
            <person name="Foster B."/>
            <person name="Gaskell J."/>
            <person name="Glotzer D."/>
            <person name="Gorecki P."/>
            <person name="Heitman J."/>
            <person name="Hesse C."/>
            <person name="Hori C."/>
            <person name="Igarashi K."/>
            <person name="Jurgens J.A."/>
            <person name="Kallen N."/>
            <person name="Kersten P."/>
            <person name="Kohler A."/>
            <person name="Kuees U."/>
            <person name="Kumar T.K.A."/>
            <person name="Kuo A."/>
            <person name="LaButti K."/>
            <person name="Larrondo L.F."/>
            <person name="Lindquist E."/>
            <person name="Ling A."/>
            <person name="Lombard V."/>
            <person name="Lucas S."/>
            <person name="Lundell T."/>
            <person name="Martin R."/>
            <person name="McLaughlin D.J."/>
            <person name="Morgenstern I."/>
            <person name="Morin E."/>
            <person name="Murat C."/>
            <person name="Nagy L.G."/>
            <person name="Nolan M."/>
            <person name="Ohm R.A."/>
            <person name="Patyshakuliyeva A."/>
            <person name="Rokas A."/>
            <person name="Ruiz-Duenas F.J."/>
            <person name="Sabat G."/>
            <person name="Salamov A."/>
            <person name="Samejima M."/>
            <person name="Schmutz J."/>
            <person name="Slot J.C."/>
            <person name="St John F."/>
            <person name="Stenlid J."/>
            <person name="Sun H."/>
            <person name="Sun S."/>
            <person name="Syed K."/>
            <person name="Tsang A."/>
            <person name="Wiebenga A."/>
            <person name="Young D."/>
            <person name="Pisabarro A."/>
            <person name="Eastwood D.C."/>
            <person name="Martin F."/>
            <person name="Cullen D."/>
            <person name="Grigoriev I.V."/>
            <person name="Hibbett D.S."/>
        </authorList>
    </citation>
    <scope>NUCLEOTIDE SEQUENCE [LARGE SCALE GENOMIC DNA]</scope>
    <source>
        <strain evidence="2">TFB10046</strain>
    </source>
</reference>